<evidence type="ECO:0000256" key="7">
    <source>
        <dbReference type="PIRSR" id="PIRSR601461-2"/>
    </source>
</evidence>
<dbReference type="EMBL" id="LN736371">
    <property type="protein sequence ID" value="CEP64536.1"/>
    <property type="molecule type" value="Genomic_DNA"/>
</dbReference>
<keyword evidence="4 8" id="KW-0064">Aspartyl protease</keyword>
<comment type="similarity">
    <text evidence="1 8">Belongs to the peptidase A1 family.</text>
</comment>
<evidence type="ECO:0000256" key="10">
    <source>
        <dbReference type="SAM" id="Phobius"/>
    </source>
</evidence>
<dbReference type="InterPro" id="IPR033121">
    <property type="entry name" value="PEPTIDASE_A1"/>
</dbReference>
<dbReference type="Gene3D" id="2.40.70.10">
    <property type="entry name" value="Acid Proteases"/>
    <property type="match status" value="2"/>
</dbReference>
<dbReference type="Proteomes" id="UP000054304">
    <property type="component" value="Unassembled WGS sequence"/>
</dbReference>
<dbReference type="InterPro" id="IPR001969">
    <property type="entry name" value="Aspartic_peptidase_AS"/>
</dbReference>
<protein>
    <submittedName>
        <fullName evidence="13">LALA0S12e01134g1_1</fullName>
    </submittedName>
</protein>
<evidence type="ECO:0000256" key="5">
    <source>
        <dbReference type="ARBA" id="ARBA00022801"/>
    </source>
</evidence>
<keyword evidence="10" id="KW-1133">Transmembrane helix</keyword>
<proteinExistence type="inferred from homology"/>
<dbReference type="PROSITE" id="PS51767">
    <property type="entry name" value="PEPTIDASE_A1"/>
    <property type="match status" value="1"/>
</dbReference>
<dbReference type="GeneID" id="34688091"/>
<feature type="compositionally biased region" description="Polar residues" evidence="9">
    <location>
        <begin position="557"/>
        <end position="569"/>
    </location>
</feature>
<evidence type="ECO:0000256" key="1">
    <source>
        <dbReference type="ARBA" id="ARBA00007447"/>
    </source>
</evidence>
<feature type="region of interest" description="Disordered" evidence="9">
    <location>
        <begin position="557"/>
        <end position="578"/>
    </location>
</feature>
<feature type="transmembrane region" description="Helical" evidence="10">
    <location>
        <begin position="774"/>
        <end position="796"/>
    </location>
</feature>
<dbReference type="GO" id="GO:0004190">
    <property type="term" value="F:aspartic-type endopeptidase activity"/>
    <property type="evidence" value="ECO:0007669"/>
    <property type="project" value="UniProtKB-KW"/>
</dbReference>
<dbReference type="GO" id="GO:0006508">
    <property type="term" value="P:proteolysis"/>
    <property type="evidence" value="ECO:0007669"/>
    <property type="project" value="UniProtKB-KW"/>
</dbReference>
<keyword evidence="3 11" id="KW-0732">Signal</keyword>
<evidence type="ECO:0000256" key="9">
    <source>
        <dbReference type="SAM" id="MobiDB-lite"/>
    </source>
</evidence>
<evidence type="ECO:0000313" key="13">
    <source>
        <dbReference type="EMBL" id="CEP64536.1"/>
    </source>
</evidence>
<dbReference type="PRINTS" id="PR00792">
    <property type="entry name" value="PEPSIN"/>
</dbReference>
<gene>
    <name evidence="13" type="ORF">LALA0_S12e01134g</name>
</gene>
<dbReference type="PROSITE" id="PS00141">
    <property type="entry name" value="ASP_PROTEASE"/>
    <property type="match status" value="1"/>
</dbReference>
<dbReference type="RefSeq" id="XP_022630741.1">
    <property type="nucleotide sequence ID" value="XM_022774376.1"/>
</dbReference>
<accession>A0A0C7NFS6</accession>
<evidence type="ECO:0000259" key="12">
    <source>
        <dbReference type="PROSITE" id="PS51767"/>
    </source>
</evidence>
<evidence type="ECO:0000256" key="8">
    <source>
        <dbReference type="RuleBase" id="RU000454"/>
    </source>
</evidence>
<dbReference type="STRING" id="1245769.A0A0C7NFS6"/>
<sequence>MPYKSVLLLLLCVPQYACTSGFLDLTFSKSKGSKFQSAGQPIGSQSHYSEKRVLERDEYLQVQLTNANDFYSVTLNVGTPPQQVTVLFDTGSSDLWFSSSQNPYCASHASGDDNNYDRRANLDQTPSAISALPDTTIMGVPIAPTIDCSQYGTFDYSSSSTFEGDKSKSFRTRYADGSFALGFWAHDELYLNDLKLSQLEFAVADISNSTVGVLGVGIKQLESTFNYFNSTSYTYPNFPVFLKENGVIEKVAFSLYLNSLDAPAGSVLFGGVDRSKYTGELVTVPLINTYKDKGVPQPIQFEITVQAVGIKSESKCLQETISSIKFPAYLDSGATLTFMDASIVDKIADSVNASWSDEWQFYMLECPAATDDTELVFDFSGFHITTPLSDYILQTDQKKLCALAFIPGDQHATFGDVFLSAVYAVYDLEALELSLAQANYNAGAPDIEAIYSNIPGAQKAPQYSNIWEQDAADVALVTSNMFDTPMLCTSATGTINVSMSVQSSLSSSQPSNSHVFNQSNLATITASSTIVNNTSTTTASSTRQQLSADSIANLFSGHNSTTNSDTSYGTGYRPTSEGHRASLLFHDGNSSTAMTATDSRISASNDTSIGNVNNTAMKSSFCIRETRSSFRGQTTGFYTVIPSGPLSKDATILSSFWQAATSTSSVENQSRESGSTSNSIQVECSACLIQPTDASYSGSSNAGKYSSRSTIVSSEGGLITSVANTDRRFQSSEISSSTAVDASVECFEGKSCLSGKLTPATSSQYMITQSDSAVLGWGTVKSSLFTPIALILFAILSAM</sequence>
<keyword evidence="2 8" id="KW-0645">Protease</keyword>
<dbReference type="SUPFAM" id="SSF50630">
    <property type="entry name" value="Acid proteases"/>
    <property type="match status" value="1"/>
</dbReference>
<feature type="active site" evidence="6">
    <location>
        <position position="331"/>
    </location>
</feature>
<dbReference type="HOGENOM" id="CLU_351980_0_0_1"/>
<dbReference type="InterPro" id="IPR033876">
    <property type="entry name" value="SAP-like"/>
</dbReference>
<reference evidence="13 14" key="1">
    <citation type="submission" date="2014-12" db="EMBL/GenBank/DDBJ databases">
        <authorList>
            <person name="Neuveglise Cecile"/>
        </authorList>
    </citation>
    <scope>NUCLEOTIDE SEQUENCE [LARGE SCALE GENOMIC DNA]</scope>
    <source>
        <strain evidence="13 14">CBS 12615</strain>
    </source>
</reference>
<dbReference type="GO" id="GO:0071944">
    <property type="term" value="C:cell periphery"/>
    <property type="evidence" value="ECO:0007669"/>
    <property type="project" value="UniProtKB-ARBA"/>
</dbReference>
<feature type="chain" id="PRO_5002207940" evidence="11">
    <location>
        <begin position="20"/>
        <end position="799"/>
    </location>
</feature>
<keyword evidence="14" id="KW-1185">Reference proteome</keyword>
<evidence type="ECO:0000256" key="3">
    <source>
        <dbReference type="ARBA" id="ARBA00022729"/>
    </source>
</evidence>
<feature type="domain" description="Peptidase A1" evidence="12">
    <location>
        <begin position="71"/>
        <end position="436"/>
    </location>
</feature>
<dbReference type="Pfam" id="PF00026">
    <property type="entry name" value="Asp"/>
    <property type="match status" value="1"/>
</dbReference>
<feature type="active site" evidence="6">
    <location>
        <position position="89"/>
    </location>
</feature>
<dbReference type="InterPro" id="IPR021109">
    <property type="entry name" value="Peptidase_aspartic_dom_sf"/>
</dbReference>
<keyword evidence="7" id="KW-1015">Disulfide bond</keyword>
<keyword evidence="10" id="KW-0472">Membrane</keyword>
<dbReference type="OrthoDB" id="771136at2759"/>
<dbReference type="AlphaFoldDB" id="A0A0C7NFS6"/>
<evidence type="ECO:0000256" key="4">
    <source>
        <dbReference type="ARBA" id="ARBA00022750"/>
    </source>
</evidence>
<evidence type="ECO:0000256" key="11">
    <source>
        <dbReference type="SAM" id="SignalP"/>
    </source>
</evidence>
<evidence type="ECO:0000256" key="6">
    <source>
        <dbReference type="PIRSR" id="PIRSR601461-1"/>
    </source>
</evidence>
<keyword evidence="10" id="KW-0812">Transmembrane</keyword>
<dbReference type="PANTHER" id="PTHR47966:SF65">
    <property type="entry name" value="ASPARTIC-TYPE ENDOPEPTIDASE"/>
    <property type="match status" value="1"/>
</dbReference>
<dbReference type="PANTHER" id="PTHR47966">
    <property type="entry name" value="BETA-SITE APP-CLEAVING ENZYME, ISOFORM A-RELATED"/>
    <property type="match status" value="1"/>
</dbReference>
<dbReference type="InterPro" id="IPR001461">
    <property type="entry name" value="Aspartic_peptidase_A1"/>
</dbReference>
<organism evidence="13 14">
    <name type="scientific">Lachancea lanzarotensis</name>
    <dbReference type="NCBI Taxonomy" id="1245769"/>
    <lineage>
        <taxon>Eukaryota</taxon>
        <taxon>Fungi</taxon>
        <taxon>Dikarya</taxon>
        <taxon>Ascomycota</taxon>
        <taxon>Saccharomycotina</taxon>
        <taxon>Saccharomycetes</taxon>
        <taxon>Saccharomycetales</taxon>
        <taxon>Saccharomycetaceae</taxon>
        <taxon>Lachancea</taxon>
    </lineage>
</organism>
<dbReference type="CDD" id="cd05474">
    <property type="entry name" value="SAP_like"/>
    <property type="match status" value="1"/>
</dbReference>
<feature type="disulfide bond" evidence="7">
    <location>
        <begin position="366"/>
        <end position="401"/>
    </location>
</feature>
<name>A0A0C7NFS6_9SACH</name>
<evidence type="ECO:0000256" key="2">
    <source>
        <dbReference type="ARBA" id="ARBA00022670"/>
    </source>
</evidence>
<evidence type="ECO:0000313" key="14">
    <source>
        <dbReference type="Proteomes" id="UP000054304"/>
    </source>
</evidence>
<keyword evidence="5 8" id="KW-0378">Hydrolase</keyword>
<feature type="signal peptide" evidence="11">
    <location>
        <begin position="1"/>
        <end position="19"/>
    </location>
</feature>